<feature type="transmembrane region" description="Helical" evidence="2">
    <location>
        <begin position="225"/>
        <end position="248"/>
    </location>
</feature>
<organism evidence="4 5">
    <name type="scientific">Marasmius tenuissimus</name>
    <dbReference type="NCBI Taxonomy" id="585030"/>
    <lineage>
        <taxon>Eukaryota</taxon>
        <taxon>Fungi</taxon>
        <taxon>Dikarya</taxon>
        <taxon>Basidiomycota</taxon>
        <taxon>Agaricomycotina</taxon>
        <taxon>Agaricomycetes</taxon>
        <taxon>Agaricomycetidae</taxon>
        <taxon>Agaricales</taxon>
        <taxon>Marasmiineae</taxon>
        <taxon>Marasmiaceae</taxon>
        <taxon>Marasmius</taxon>
    </lineage>
</organism>
<feature type="region of interest" description="Disordered" evidence="1">
    <location>
        <begin position="174"/>
        <end position="213"/>
    </location>
</feature>
<keyword evidence="2" id="KW-0472">Membrane</keyword>
<evidence type="ECO:0000256" key="2">
    <source>
        <dbReference type="SAM" id="Phobius"/>
    </source>
</evidence>
<name>A0ABR3A3X9_9AGAR</name>
<comment type="caution">
    <text evidence="4">The sequence shown here is derived from an EMBL/GenBank/DDBJ whole genome shotgun (WGS) entry which is preliminary data.</text>
</comment>
<feature type="region of interest" description="Disordered" evidence="1">
    <location>
        <begin position="258"/>
        <end position="344"/>
    </location>
</feature>
<gene>
    <name evidence="4" type="ORF">AAF712_004690</name>
</gene>
<evidence type="ECO:0000256" key="3">
    <source>
        <dbReference type="SAM" id="SignalP"/>
    </source>
</evidence>
<protein>
    <submittedName>
        <fullName evidence="4">Uncharacterized protein</fullName>
    </submittedName>
</protein>
<feature type="region of interest" description="Disordered" evidence="1">
    <location>
        <begin position="398"/>
        <end position="427"/>
    </location>
</feature>
<proteinExistence type="predicted"/>
<reference evidence="4 5" key="1">
    <citation type="submission" date="2024-05" db="EMBL/GenBank/DDBJ databases">
        <title>A draft genome resource for the thread blight pathogen Marasmius tenuissimus strain MS-2.</title>
        <authorList>
            <person name="Yulfo-Soto G.E."/>
            <person name="Baruah I.K."/>
            <person name="Amoako-Attah I."/>
            <person name="Bukari Y."/>
            <person name="Meinhardt L.W."/>
            <person name="Bailey B.A."/>
            <person name="Cohen S.P."/>
        </authorList>
    </citation>
    <scope>NUCLEOTIDE SEQUENCE [LARGE SCALE GENOMIC DNA]</scope>
    <source>
        <strain evidence="4 5">MS-2</strain>
    </source>
</reference>
<evidence type="ECO:0000313" key="5">
    <source>
        <dbReference type="Proteomes" id="UP001437256"/>
    </source>
</evidence>
<evidence type="ECO:0000313" key="4">
    <source>
        <dbReference type="EMBL" id="KAL0068303.1"/>
    </source>
</evidence>
<keyword evidence="2" id="KW-1133">Transmembrane helix</keyword>
<sequence length="427" mass="45988">MPAAKLFKASLLLWAPVILQSSLVGAQIHATCTNSSFAWSFNSMRQSPCEIGESLGRVCRSGTSSLVRLVDSGTHNFSMLEVFTIQPLQEGYYYSGINPPSVTPCVCNTVYYTLLSVCGLCQGGSAEKFDLWSENCTSTSTTFPETIPMGVNVPNYAFLPLDRTNQTVDLNRLRADNGPESIGRGPTSSRTSGAFGPTGTLRSGGGGSSSSFDDEVEKEAKKAGIIAGVVVAVVYILWAIGAGVIYWICRRQSRRRWGDPSKMYQNTGPSLMGPGGANTMGAYAAVPPGPPTSPNEKVYDPNDPSTYPQTPQTLGYQQPGYQQPYTPDQTSMMSSQPATPNAYSTTAFPQQQQQQHQAFSVSPDRNFAVTSPGVAAPMMNPYQHQAAMPMVSYDHTGSTLAPNRFSTPPLQQPEPHRQAYMSGVPQV</sequence>
<feature type="compositionally biased region" description="Low complexity" evidence="1">
    <location>
        <begin position="311"/>
        <end position="330"/>
    </location>
</feature>
<keyword evidence="5" id="KW-1185">Reference proteome</keyword>
<dbReference type="Proteomes" id="UP001437256">
    <property type="component" value="Unassembled WGS sequence"/>
</dbReference>
<evidence type="ECO:0000256" key="1">
    <source>
        <dbReference type="SAM" id="MobiDB-lite"/>
    </source>
</evidence>
<dbReference type="EMBL" id="JBBXMP010000019">
    <property type="protein sequence ID" value="KAL0068303.1"/>
    <property type="molecule type" value="Genomic_DNA"/>
</dbReference>
<accession>A0ABR3A3X9</accession>
<feature type="compositionally biased region" description="Polar residues" evidence="1">
    <location>
        <begin position="331"/>
        <end position="344"/>
    </location>
</feature>
<keyword evidence="2" id="KW-0812">Transmembrane</keyword>
<feature type="chain" id="PRO_5045838766" evidence="3">
    <location>
        <begin position="27"/>
        <end position="427"/>
    </location>
</feature>
<feature type="compositionally biased region" description="Polar residues" evidence="1">
    <location>
        <begin position="398"/>
        <end position="409"/>
    </location>
</feature>
<feature type="signal peptide" evidence="3">
    <location>
        <begin position="1"/>
        <end position="26"/>
    </location>
</feature>
<keyword evidence="3" id="KW-0732">Signal</keyword>